<dbReference type="EMBL" id="FUYS01000001">
    <property type="protein sequence ID" value="SKB26529.1"/>
    <property type="molecule type" value="Genomic_DNA"/>
</dbReference>
<evidence type="ECO:0000313" key="2">
    <source>
        <dbReference type="EMBL" id="SKB26529.1"/>
    </source>
</evidence>
<gene>
    <name evidence="2" type="ORF">SAMN05660226_00135</name>
</gene>
<protein>
    <submittedName>
        <fullName evidence="2">Uncharacterized protein</fullName>
    </submittedName>
</protein>
<proteinExistence type="predicted"/>
<keyword evidence="1" id="KW-0732">Signal</keyword>
<reference evidence="2 3" key="1">
    <citation type="submission" date="2017-02" db="EMBL/GenBank/DDBJ databases">
        <authorList>
            <person name="Peterson S.W."/>
        </authorList>
    </citation>
    <scope>NUCLEOTIDE SEQUENCE [LARGE SCALE GENOMIC DNA]</scope>
    <source>
        <strain evidence="2 3">DSM 22899</strain>
    </source>
</reference>
<keyword evidence="3" id="KW-1185">Reference proteome</keyword>
<dbReference type="Proteomes" id="UP000190541">
    <property type="component" value="Unassembled WGS sequence"/>
</dbReference>
<evidence type="ECO:0000256" key="1">
    <source>
        <dbReference type="SAM" id="SignalP"/>
    </source>
</evidence>
<organism evidence="2 3">
    <name type="scientific">Parapedobacter luteus</name>
    <dbReference type="NCBI Taxonomy" id="623280"/>
    <lineage>
        <taxon>Bacteria</taxon>
        <taxon>Pseudomonadati</taxon>
        <taxon>Bacteroidota</taxon>
        <taxon>Sphingobacteriia</taxon>
        <taxon>Sphingobacteriales</taxon>
        <taxon>Sphingobacteriaceae</taxon>
        <taxon>Parapedobacter</taxon>
    </lineage>
</organism>
<accession>A0A1T4ZVM6</accession>
<feature type="chain" id="PRO_5012775317" evidence="1">
    <location>
        <begin position="28"/>
        <end position="408"/>
    </location>
</feature>
<dbReference type="OrthoDB" id="1120316at2"/>
<feature type="signal peptide" evidence="1">
    <location>
        <begin position="1"/>
        <end position="27"/>
    </location>
</feature>
<name>A0A1T4ZVM6_9SPHI</name>
<sequence>MKIFCFFEVRSLALFIISLFASLQLNAQRSYYTQSGYTSLTIKLSGDYPETVDISNAHSSNPLSSDKPSKFQSINDSTFEISFFTFGPTAVYFNFNNQYLSSVLLPNQSDVLCIHYTDVTSYDMNYQGHFKEFFDNSHLLPNLIRNSFDFGLGPVPEKTGAAATFKSAREFRDARLRHIREMIAELTKDVESAAFREVYSIGIEDFFKAYLPDYYAAVQKYNSAIGLDSLDALLHIPERDISYYDDIIDDKYTDTTSLISSSYYRFLSSISKDSLLNLPVISDAGPDVYRNRLKELFGRIFQTDDNLFYDMMVANAYVGQIADGQLLSSQQKYDVRRYFKNKAISNYILHQNDANAQLYNNIPTTRKYYFPFERQKDSVISDIVSRYAGKVIVMDFWATLVRALYRRI</sequence>
<dbReference type="AlphaFoldDB" id="A0A1T4ZVM6"/>
<evidence type="ECO:0000313" key="3">
    <source>
        <dbReference type="Proteomes" id="UP000190541"/>
    </source>
</evidence>
<dbReference type="RefSeq" id="WP_139378471.1">
    <property type="nucleotide sequence ID" value="NZ_FUYS01000001.1"/>
</dbReference>